<reference evidence="1 2" key="1">
    <citation type="journal article" date="2011" name="Stand. Genomic Sci.">
        <title>Complete genome sequence of the thermophilic sulfur-reducer Hippea maritima type strain (MH(2)).</title>
        <authorList>
            <person name="Huntemann M."/>
            <person name="Lu M."/>
            <person name="Nolan M."/>
            <person name="Lapidus A."/>
            <person name="Lucas S."/>
            <person name="Hammon N."/>
            <person name="Deshpande S."/>
            <person name="Cheng J.F."/>
            <person name="Tapia R."/>
            <person name="Han C."/>
            <person name="Goodwin L."/>
            <person name="Pitluck S."/>
            <person name="Liolios K."/>
            <person name="Pagani I."/>
            <person name="Ivanova N."/>
            <person name="Ovchinikova G."/>
            <person name="Pati A."/>
            <person name="Chen A."/>
            <person name="Palaniappan K."/>
            <person name="Land M."/>
            <person name="Hauser L."/>
            <person name="Jeffries C.D."/>
            <person name="Detter J.C."/>
            <person name="Brambilla E.M."/>
            <person name="Rohde M."/>
            <person name="Spring S."/>
            <person name="Goker M."/>
            <person name="Woyke T."/>
            <person name="Bristow J."/>
            <person name="Eisen J.A."/>
            <person name="Markowitz V."/>
            <person name="Hugenholtz P."/>
            <person name="Kyrpides N.C."/>
            <person name="Klenk H.P."/>
            <person name="Mavromatis K."/>
        </authorList>
    </citation>
    <scope>NUCLEOTIDE SEQUENCE [LARGE SCALE GENOMIC DNA]</scope>
    <source>
        <strain evidence="2">ATCC 700847 / DSM 10411 / MH2</strain>
    </source>
</reference>
<organism evidence="1 2">
    <name type="scientific">Hippea maritima (strain ATCC 700847 / DSM 10411 / MH2)</name>
    <dbReference type="NCBI Taxonomy" id="760142"/>
    <lineage>
        <taxon>Bacteria</taxon>
        <taxon>Pseudomonadati</taxon>
        <taxon>Campylobacterota</taxon>
        <taxon>Desulfurellia</taxon>
        <taxon>Desulfurellales</taxon>
        <taxon>Hippeaceae</taxon>
        <taxon>Hippea</taxon>
    </lineage>
</organism>
<dbReference type="Gene3D" id="3.40.50.2000">
    <property type="entry name" value="Glycogen Phosphorylase B"/>
    <property type="match status" value="1"/>
</dbReference>
<dbReference type="HOGENOM" id="CLU_484652_0_0_7"/>
<reference evidence="2" key="2">
    <citation type="submission" date="2011-03" db="EMBL/GenBank/DDBJ databases">
        <title>The complete genome of Hippea maritima DSM 10411.</title>
        <authorList>
            <consortium name="US DOE Joint Genome Institute (JGI-PGF)"/>
            <person name="Lucas S."/>
            <person name="Copeland A."/>
            <person name="Lapidus A."/>
            <person name="Bruce D."/>
            <person name="Goodwin L."/>
            <person name="Pitluck S."/>
            <person name="Peters L."/>
            <person name="Kyrpides N."/>
            <person name="Mavromatis K."/>
            <person name="Pagani I."/>
            <person name="Ivanova N."/>
            <person name="Mikhailova N."/>
            <person name="Lu M."/>
            <person name="Detter J.C."/>
            <person name="Tapia R."/>
            <person name="Han C."/>
            <person name="Land M."/>
            <person name="Hauser L."/>
            <person name="Markowitz V."/>
            <person name="Cheng J.-F."/>
            <person name="Hugenholtz P."/>
            <person name="Woyke T."/>
            <person name="Wu D."/>
            <person name="Spring S."/>
            <person name="Schroeder M."/>
            <person name="Brambilla E."/>
            <person name="Klenk H.-P."/>
            <person name="Eisen J.A."/>
        </authorList>
    </citation>
    <scope>NUCLEOTIDE SEQUENCE [LARGE SCALE GENOMIC DNA]</scope>
    <source>
        <strain evidence="2">ATCC 700847 / DSM 10411 / MH2</strain>
    </source>
</reference>
<evidence type="ECO:0000313" key="1">
    <source>
        <dbReference type="EMBL" id="AEA34601.1"/>
    </source>
</evidence>
<protein>
    <recommendedName>
        <fullName evidence="3">Glycosyl transferase group 1</fullName>
    </recommendedName>
</protein>
<dbReference type="KEGG" id="hmr:Hipma_1651"/>
<keyword evidence="2" id="KW-1185">Reference proteome</keyword>
<dbReference type="OrthoDB" id="9815673at2"/>
<dbReference type="SUPFAM" id="SSF53756">
    <property type="entry name" value="UDP-Glycosyltransferase/glycogen phosphorylase"/>
    <property type="match status" value="1"/>
</dbReference>
<dbReference type="RefSeq" id="WP_013682627.1">
    <property type="nucleotide sequence ID" value="NC_015318.1"/>
</dbReference>
<dbReference type="Proteomes" id="UP000008139">
    <property type="component" value="Chromosome"/>
</dbReference>
<dbReference type="InParanoid" id="F2LUL1"/>
<dbReference type="eggNOG" id="COG3914">
    <property type="taxonomic scope" value="Bacteria"/>
</dbReference>
<dbReference type="STRING" id="760142.Hipma_1651"/>
<sequence>MQTNFIKDATLNDLNNLTSWFIKNKDMKGLIYKLLDNRDLGEAFVYFKDNFIKNIFKDNLEGYIKAFEPVFDRDFLNLNILAQKAIIILFFYAYFDENTRSNKDVLFFEPLYKLFIKAKDKNNLELMAFLYIPLLFSSQDMKAFNKKVNKTLERLILKNFKSNYTPKPRSDNKTRIGFMIERAIWHSVNQINYSFLYNLKKSLEENKQNDTEVIILDLNFFEFTGGMENVKNKFKSIGFEYIDLHDALNIPKNLLYNILDKSIKVRDYIRNLGLDVLIMSPITHFTHIFLLNSRVAKKQVYWSHGNCAIDVKGIDARISHFEQTCKEFDWKIIHFPIPEELLLGTEKDKLEGERIKKELLKKYGENTVILGTIGRLIKIDSDEYLQVIAKIMKDNPNTIYLACGSGDTKPIKEKLKKYGINESRFIFTGHINSHVYGWVIDVWINTYPLPQGQSQQEYYAKKTGIVIESKDLIKTNFKFFKKLITTYIGDKRIEINGRSKILKNINFLICKNDEKQFIKELITNKVYYNLYKKILALYWDDQQDLKEKQLNAFFKKLGKILC</sequence>
<proteinExistence type="predicted"/>
<evidence type="ECO:0000313" key="2">
    <source>
        <dbReference type="Proteomes" id="UP000008139"/>
    </source>
</evidence>
<accession>F2LUL1</accession>
<evidence type="ECO:0008006" key="3">
    <source>
        <dbReference type="Google" id="ProtNLM"/>
    </source>
</evidence>
<dbReference type="EMBL" id="CP002606">
    <property type="protein sequence ID" value="AEA34601.1"/>
    <property type="molecule type" value="Genomic_DNA"/>
</dbReference>
<gene>
    <name evidence="1" type="ordered locus">Hipma_1651</name>
</gene>
<name>F2LUL1_HIPMA</name>
<dbReference type="AlphaFoldDB" id="F2LUL1"/>